<feature type="domain" description="DUF7872" evidence="2">
    <location>
        <begin position="105"/>
        <end position="293"/>
    </location>
</feature>
<organism evidence="3 4">
    <name type="scientific">Austropuccinia psidii MF-1</name>
    <dbReference type="NCBI Taxonomy" id="1389203"/>
    <lineage>
        <taxon>Eukaryota</taxon>
        <taxon>Fungi</taxon>
        <taxon>Dikarya</taxon>
        <taxon>Basidiomycota</taxon>
        <taxon>Pucciniomycotina</taxon>
        <taxon>Pucciniomycetes</taxon>
        <taxon>Pucciniales</taxon>
        <taxon>Sphaerophragmiaceae</taxon>
        <taxon>Austropuccinia</taxon>
    </lineage>
</organism>
<keyword evidence="1" id="KW-0732">Signal</keyword>
<dbReference type="Pfam" id="PF25278">
    <property type="entry name" value="DUF7872"/>
    <property type="match status" value="1"/>
</dbReference>
<feature type="non-terminal residue" evidence="3">
    <location>
        <position position="294"/>
    </location>
</feature>
<evidence type="ECO:0000259" key="2">
    <source>
        <dbReference type="Pfam" id="PF25278"/>
    </source>
</evidence>
<name>A0A9Q3HME9_9BASI</name>
<dbReference type="Proteomes" id="UP000765509">
    <property type="component" value="Unassembled WGS sequence"/>
</dbReference>
<evidence type="ECO:0000313" key="3">
    <source>
        <dbReference type="EMBL" id="MBW0508119.1"/>
    </source>
</evidence>
<proteinExistence type="predicted"/>
<comment type="caution">
    <text evidence="3">The sequence shown here is derived from an EMBL/GenBank/DDBJ whole genome shotgun (WGS) entry which is preliminary data.</text>
</comment>
<dbReference type="OrthoDB" id="2501761at2759"/>
<reference evidence="3" key="1">
    <citation type="submission" date="2021-03" db="EMBL/GenBank/DDBJ databases">
        <title>Draft genome sequence of rust myrtle Austropuccinia psidii MF-1, a brazilian biotype.</title>
        <authorList>
            <person name="Quecine M.C."/>
            <person name="Pachon D.M.R."/>
            <person name="Bonatelli M.L."/>
            <person name="Correr F.H."/>
            <person name="Franceschini L.M."/>
            <person name="Leite T.F."/>
            <person name="Margarido G.R.A."/>
            <person name="Almeida C.A."/>
            <person name="Ferrarezi J.A."/>
            <person name="Labate C.A."/>
        </authorList>
    </citation>
    <scope>NUCLEOTIDE SEQUENCE</scope>
    <source>
        <strain evidence="3">MF-1</strain>
    </source>
</reference>
<evidence type="ECO:0000313" key="4">
    <source>
        <dbReference type="Proteomes" id="UP000765509"/>
    </source>
</evidence>
<gene>
    <name evidence="3" type="ORF">O181_047834</name>
</gene>
<feature type="chain" id="PRO_5040513165" description="DUF7872 domain-containing protein" evidence="1">
    <location>
        <begin position="22"/>
        <end position="294"/>
    </location>
</feature>
<accession>A0A9Q3HME9</accession>
<feature type="signal peptide" evidence="1">
    <location>
        <begin position="1"/>
        <end position="21"/>
    </location>
</feature>
<evidence type="ECO:0000256" key="1">
    <source>
        <dbReference type="SAM" id="SignalP"/>
    </source>
</evidence>
<keyword evidence="4" id="KW-1185">Reference proteome</keyword>
<dbReference type="PANTHER" id="PTHR33339:SF1">
    <property type="entry name" value="LYSM DOMAIN-CONTAINING PROTEIN"/>
    <property type="match status" value="1"/>
</dbReference>
<dbReference type="AlphaFoldDB" id="A0A9Q3HME9"/>
<dbReference type="InterPro" id="IPR057194">
    <property type="entry name" value="DUF7872"/>
</dbReference>
<sequence>MKIANLCLNFSFSIILHVYLASSSSQWRLNENTIQSKAPLNQSLIIAQTSCQKRPLKIQLWQDLQLDSYLREYIGGKTLSVKAFANKVNMTDFACGIGQPCDAGEWTDFALLLSSLQDQVQQRIANYTLTVLQAGISTNEGLFGTLKGGGFLESPKQASIVELESTFRNIVKVQLLAGILRAQNVYITRGSDKCNKEGPNGSFQGPDVLSYCDKYGVMMNIVQARGSKTIMKFRGSAKITQKYNFSVEFLTESAWKCQSKYKIYDYNPYQNSTFPQDLNADCLFNLPVCDCTQE</sequence>
<dbReference type="PANTHER" id="PTHR33339">
    <property type="entry name" value="LYSM DOMAIN-CONTAINING PROTEIN"/>
    <property type="match status" value="1"/>
</dbReference>
<protein>
    <recommendedName>
        <fullName evidence="2">DUF7872 domain-containing protein</fullName>
    </recommendedName>
</protein>
<dbReference type="EMBL" id="AVOT02020137">
    <property type="protein sequence ID" value="MBW0508119.1"/>
    <property type="molecule type" value="Genomic_DNA"/>
</dbReference>